<evidence type="ECO:0000256" key="7">
    <source>
        <dbReference type="ARBA" id="ARBA00022927"/>
    </source>
</evidence>
<evidence type="ECO:0000256" key="1">
    <source>
        <dbReference type="ARBA" id="ARBA00004162"/>
    </source>
</evidence>
<evidence type="ECO:0000256" key="8">
    <source>
        <dbReference type="ARBA" id="ARBA00022989"/>
    </source>
</evidence>
<keyword evidence="5" id="KW-1003">Cell membrane</keyword>
<dbReference type="NCBIfam" id="TIGR00739">
    <property type="entry name" value="yajC"/>
    <property type="match status" value="1"/>
</dbReference>
<accession>R7GUU1</accession>
<evidence type="ECO:0000256" key="4">
    <source>
        <dbReference type="ARBA" id="ARBA00022448"/>
    </source>
</evidence>
<dbReference type="AlphaFoldDB" id="R7GUU1"/>
<comment type="caution">
    <text evidence="12">The sequence shown here is derived from an EMBL/GenBank/DDBJ whole genome shotgun (WGS) entry which is preliminary data.</text>
</comment>
<keyword evidence="7" id="KW-0653">Protein transport</keyword>
<evidence type="ECO:0000256" key="2">
    <source>
        <dbReference type="ARBA" id="ARBA00006742"/>
    </source>
</evidence>
<organism evidence="12 13">
    <name type="scientific">Leyella stercorea CAG:629</name>
    <dbReference type="NCBI Taxonomy" id="1263103"/>
    <lineage>
        <taxon>Bacteria</taxon>
        <taxon>Pseudomonadati</taxon>
        <taxon>Bacteroidota</taxon>
        <taxon>Bacteroidia</taxon>
        <taxon>Bacteroidales</taxon>
        <taxon>Prevotellaceae</taxon>
        <taxon>Leyella</taxon>
    </lineage>
</organism>
<feature type="transmembrane region" description="Helical" evidence="11">
    <location>
        <begin position="15"/>
        <end position="34"/>
    </location>
</feature>
<evidence type="ECO:0000256" key="10">
    <source>
        <dbReference type="ARBA" id="ARBA00023136"/>
    </source>
</evidence>
<reference evidence="12" key="1">
    <citation type="submission" date="2012-11" db="EMBL/GenBank/DDBJ databases">
        <title>Dependencies among metagenomic species, viruses, plasmids and units of genetic variation.</title>
        <authorList>
            <person name="Nielsen H.B."/>
            <person name="Almeida M."/>
            <person name="Juncker A.S."/>
            <person name="Rasmussen S."/>
            <person name="Li J."/>
            <person name="Sunagawa S."/>
            <person name="Plichta D."/>
            <person name="Gautier L."/>
            <person name="Le Chatelier E."/>
            <person name="Peletier E."/>
            <person name="Bonde I."/>
            <person name="Nielsen T."/>
            <person name="Manichanh C."/>
            <person name="Arumugam M."/>
            <person name="Batto J."/>
            <person name="Santos M.B.Q.D."/>
            <person name="Blom N."/>
            <person name="Borruel N."/>
            <person name="Burgdorf K.S."/>
            <person name="Boumezbeur F."/>
            <person name="Casellas F."/>
            <person name="Dore J."/>
            <person name="Guarner F."/>
            <person name="Hansen T."/>
            <person name="Hildebrand F."/>
            <person name="Kaas R.S."/>
            <person name="Kennedy S."/>
            <person name="Kristiansen K."/>
            <person name="Kultima J.R."/>
            <person name="Leonard P."/>
            <person name="Levenez F."/>
            <person name="Lund O."/>
            <person name="Moumen B."/>
            <person name="Le Paslier D."/>
            <person name="Pons N."/>
            <person name="Pedersen O."/>
            <person name="Prifti E."/>
            <person name="Qin J."/>
            <person name="Raes J."/>
            <person name="Tap J."/>
            <person name="Tims S."/>
            <person name="Ussery D.W."/>
            <person name="Yamada T."/>
            <person name="MetaHit consortium"/>
            <person name="Renault P."/>
            <person name="Sicheritz-Ponten T."/>
            <person name="Bork P."/>
            <person name="Wang J."/>
            <person name="Brunak S."/>
            <person name="Ehrlich S.D."/>
        </authorList>
    </citation>
    <scope>NUCLEOTIDE SEQUENCE [LARGE SCALE GENOMIC DNA]</scope>
</reference>
<comment type="subcellular location">
    <subcellularLocation>
        <location evidence="1">Cell membrane</location>
        <topology evidence="1">Single-pass membrane protein</topology>
    </subcellularLocation>
</comment>
<dbReference type="STRING" id="1263103.BN741_00834"/>
<keyword evidence="10 11" id="KW-0472">Membrane</keyword>
<evidence type="ECO:0000256" key="11">
    <source>
        <dbReference type="SAM" id="Phobius"/>
    </source>
</evidence>
<name>R7GUU1_9BACT</name>
<evidence type="ECO:0000313" key="13">
    <source>
        <dbReference type="Proteomes" id="UP000018072"/>
    </source>
</evidence>
<dbReference type="RefSeq" id="WP_022430074.1">
    <property type="nucleotide sequence ID" value="NZ_FR899228.1"/>
</dbReference>
<dbReference type="SMART" id="SM01323">
    <property type="entry name" value="YajC"/>
    <property type="match status" value="1"/>
</dbReference>
<dbReference type="GO" id="GO:0015031">
    <property type="term" value="P:protein transport"/>
    <property type="evidence" value="ECO:0007669"/>
    <property type="project" value="UniProtKB-KW"/>
</dbReference>
<dbReference type="EMBL" id="CBIT010000064">
    <property type="protein sequence ID" value="CDE30846.1"/>
    <property type="molecule type" value="Genomic_DNA"/>
</dbReference>
<keyword evidence="4" id="KW-0813">Transport</keyword>
<keyword evidence="6 11" id="KW-0812">Transmembrane</keyword>
<proteinExistence type="inferred from homology"/>
<comment type="similarity">
    <text evidence="2">Belongs to the YajC family.</text>
</comment>
<sequence>MITTVLAAEAAQQGGGMGMLIMMVAIFAIMYFFMIRPQQKQQKKIREFQNALKEGDNVMVGGGIHATVRRVDLTAGTVDVEIARGVVVTVDKAGVFADGTQQPQK</sequence>
<protein>
    <recommendedName>
        <fullName evidence="3">Sec translocon accessory complex subunit YajC</fullName>
    </recommendedName>
</protein>
<keyword evidence="8 11" id="KW-1133">Transmembrane helix</keyword>
<dbReference type="InterPro" id="IPR003849">
    <property type="entry name" value="Preprotein_translocase_YajC"/>
</dbReference>
<evidence type="ECO:0000256" key="6">
    <source>
        <dbReference type="ARBA" id="ARBA00022692"/>
    </source>
</evidence>
<keyword evidence="9" id="KW-0811">Translocation</keyword>
<evidence type="ECO:0000313" key="12">
    <source>
        <dbReference type="EMBL" id="CDE30846.1"/>
    </source>
</evidence>
<gene>
    <name evidence="12" type="ORF">BN741_00834</name>
</gene>
<dbReference type="Pfam" id="PF02699">
    <property type="entry name" value="YajC"/>
    <property type="match status" value="1"/>
</dbReference>
<evidence type="ECO:0000256" key="3">
    <source>
        <dbReference type="ARBA" id="ARBA00014962"/>
    </source>
</evidence>
<evidence type="ECO:0000256" key="5">
    <source>
        <dbReference type="ARBA" id="ARBA00022475"/>
    </source>
</evidence>
<dbReference type="PANTHER" id="PTHR33909">
    <property type="entry name" value="SEC TRANSLOCON ACCESSORY COMPLEX SUBUNIT YAJC"/>
    <property type="match status" value="1"/>
</dbReference>
<evidence type="ECO:0000256" key="9">
    <source>
        <dbReference type="ARBA" id="ARBA00023010"/>
    </source>
</evidence>
<dbReference type="PRINTS" id="PR01853">
    <property type="entry name" value="YAJCTRNLCASE"/>
</dbReference>
<dbReference type="GO" id="GO:0005886">
    <property type="term" value="C:plasma membrane"/>
    <property type="evidence" value="ECO:0007669"/>
    <property type="project" value="UniProtKB-SubCell"/>
</dbReference>
<dbReference type="PANTHER" id="PTHR33909:SF1">
    <property type="entry name" value="SEC TRANSLOCON ACCESSORY COMPLEX SUBUNIT YAJC"/>
    <property type="match status" value="1"/>
</dbReference>
<dbReference type="Proteomes" id="UP000018072">
    <property type="component" value="Unassembled WGS sequence"/>
</dbReference>